<dbReference type="InterPro" id="IPR043502">
    <property type="entry name" value="DNA/RNA_pol_sf"/>
</dbReference>
<feature type="region of interest" description="Disordered" evidence="1">
    <location>
        <begin position="784"/>
        <end position="808"/>
    </location>
</feature>
<dbReference type="Pfam" id="PF00078">
    <property type="entry name" value="RVT_1"/>
    <property type="match status" value="2"/>
</dbReference>
<dbReference type="InterPro" id="IPR005135">
    <property type="entry name" value="Endo/exonuclease/phosphatase"/>
</dbReference>
<reference evidence="3" key="1">
    <citation type="submission" date="2023-03" db="EMBL/GenBank/DDBJ databases">
        <title>Electrophorus voltai genome.</title>
        <authorList>
            <person name="Bian C."/>
        </authorList>
    </citation>
    <scope>NUCLEOTIDE SEQUENCE</scope>
    <source>
        <strain evidence="3">CB-2022</strain>
        <tissue evidence="3">Muscle</tissue>
    </source>
</reference>
<gene>
    <name evidence="3" type="ORF">P4O66_000639</name>
</gene>
<dbReference type="GO" id="GO:0008168">
    <property type="term" value="F:methyltransferase activity"/>
    <property type="evidence" value="ECO:0007669"/>
    <property type="project" value="InterPro"/>
</dbReference>
<evidence type="ECO:0000259" key="2">
    <source>
        <dbReference type="PROSITE" id="PS50878"/>
    </source>
</evidence>
<feature type="domain" description="Reverse transcriptase" evidence="2">
    <location>
        <begin position="883"/>
        <end position="1151"/>
    </location>
</feature>
<dbReference type="SUPFAM" id="SSF56219">
    <property type="entry name" value="DNase I-like"/>
    <property type="match status" value="1"/>
</dbReference>
<keyword evidence="4" id="KW-1185">Reference proteome</keyword>
<dbReference type="PANTHER" id="PTHR47510">
    <property type="entry name" value="REVERSE TRANSCRIPTASE DOMAIN-CONTAINING PROTEIN"/>
    <property type="match status" value="1"/>
</dbReference>
<evidence type="ECO:0000313" key="4">
    <source>
        <dbReference type="Proteomes" id="UP001239994"/>
    </source>
</evidence>
<feature type="region of interest" description="Disordered" evidence="1">
    <location>
        <begin position="1"/>
        <end position="31"/>
    </location>
</feature>
<dbReference type="PROSITE" id="PS50878">
    <property type="entry name" value="RT_POL"/>
    <property type="match status" value="1"/>
</dbReference>
<organism evidence="3 4">
    <name type="scientific">Electrophorus voltai</name>
    <dbReference type="NCBI Taxonomy" id="2609070"/>
    <lineage>
        <taxon>Eukaryota</taxon>
        <taxon>Metazoa</taxon>
        <taxon>Chordata</taxon>
        <taxon>Craniata</taxon>
        <taxon>Vertebrata</taxon>
        <taxon>Euteleostomi</taxon>
        <taxon>Actinopterygii</taxon>
        <taxon>Neopterygii</taxon>
        <taxon>Teleostei</taxon>
        <taxon>Ostariophysi</taxon>
        <taxon>Gymnotiformes</taxon>
        <taxon>Gymnotoidei</taxon>
        <taxon>Gymnotidae</taxon>
        <taxon>Electrophorus</taxon>
    </lineage>
</organism>
<dbReference type="InterPro" id="IPR015095">
    <property type="entry name" value="AlkB_hom8_N"/>
</dbReference>
<dbReference type="InterPro" id="IPR000477">
    <property type="entry name" value="RT_dom"/>
</dbReference>
<accession>A0AAD8ZHI3</accession>
<dbReference type="Pfam" id="PF03372">
    <property type="entry name" value="Exo_endo_phos"/>
    <property type="match status" value="1"/>
</dbReference>
<evidence type="ECO:0000256" key="1">
    <source>
        <dbReference type="SAM" id="MobiDB-lite"/>
    </source>
</evidence>
<dbReference type="GO" id="GO:0016706">
    <property type="term" value="F:2-oxoglutarate-dependent dioxygenase activity"/>
    <property type="evidence" value="ECO:0007669"/>
    <property type="project" value="InterPro"/>
</dbReference>
<feature type="compositionally biased region" description="Basic and acidic residues" evidence="1">
    <location>
        <begin position="18"/>
        <end position="31"/>
    </location>
</feature>
<dbReference type="SUPFAM" id="SSF56672">
    <property type="entry name" value="DNA/RNA polymerases"/>
    <property type="match status" value="1"/>
</dbReference>
<comment type="caution">
    <text evidence="3">The sequence shown here is derived from an EMBL/GenBank/DDBJ whole genome shotgun (WGS) entry which is preliminary data.</text>
</comment>
<dbReference type="Gene3D" id="3.60.10.10">
    <property type="entry name" value="Endonuclease/exonuclease/phosphatase"/>
    <property type="match status" value="1"/>
</dbReference>
<name>A0AAD8ZHI3_9TELE</name>
<dbReference type="InterPro" id="IPR036691">
    <property type="entry name" value="Endo/exonu/phosph_ase_sf"/>
</dbReference>
<dbReference type="EMBL" id="JAROKS010000012">
    <property type="protein sequence ID" value="KAK1798143.1"/>
    <property type="molecule type" value="Genomic_DNA"/>
</dbReference>
<evidence type="ECO:0000313" key="3">
    <source>
        <dbReference type="EMBL" id="KAK1798143.1"/>
    </source>
</evidence>
<proteinExistence type="predicted"/>
<sequence>MWKVPSLEHGMRTVPSYERGHGDSAIEEEGHRDSALVGERHGDSALCDTGHGVYALLGAGHEDGNLCSTGHEDGAFIGMGHGESVLSNGLFLAHGLDTSMGRKDMTTSDEILQLLTSSNPTTCPLDPIPSALFQTIARDLLPFISVIINKTLSSGYMPTAFKTARVVPILKKATLDSPSVTNYRPNQLHDPNQFGYKPAHSTETALIAVTEKLHAAKAAKQSSVLILLDLSAAFDTVNHNILLSVLSRLGVTGSAWRWFQSYLDGRYYHVTWRGSTSKPCRLSTGDAKMAPVRSAAVTTAPSTPGTFFALFAIFFVLFALPATPDFSAALLYTPRHPSVTPDPRWPTEILRENRRRGARKRPRGKRAGVRNRLRARAHRAPLPSILLANVQSLDNKLDDLRARIKFQRDIRDCNLLCFTESWLNPAVPNHAIQPAEFFSVHRMDRTADSGKSRGGGVCVMVNNSWCNNANVVTLACSCSPNLELLALKLRPFYLPREFTSVIINTVYIPPQANMDTALWELHEALTQFQAQHRDAALIVVGDFNSANLKRAVPNLYQHVTFPTRGNRTLDHCYTPYKDSYKALAHPPFGKSDHAAIFLLPKYKQRLKWEAPVQREVARWTDQSVAALQDALDDTDWDMFRRSTDDVSEFTEAVVGFIGKLVDDTIPRITIKKFSNQKPWVDRTICEALNSRTAAYNAGIISGNMDEYKSAAYGVRRAVREAKRRYGKKLETQFQQSGSRSLWQGLRMITDYRSPPSGLMSADESLANELNTFFARFEATSSSANASSTNANGASANSANANGASANSANANGASANGTIGAANGTCAGPTIEQRPLIITESDVRRVFKRVNTRKAMGPDGICGRVLKACADQLAPVFTDIFNLSLTLGIVPSSFKRSTIVPVPKKPRPSDLNDYRPVALTSVVMKCFEKLVRDFITSSLPASMDPLQFAYHHNRSTDDAIAHLLHTTLTHLDEGRGNYVKMLFVDYSSAFNTIIPSLLTTKLGDLGLHTSLCDWISNFLTDRPQSVRVGNCASSTLTLSTGAPQGCVLSPLLYSLYTYDCTATSSSNTIVKFADDTVVVGLISDNDERAYLEEIKHLENWCQENNLLLNVSKTKELIVDCSKKQERHYQPVRISGTTVERVDSFRYLGVHISQDLSWSRHTSSLAKKARQRLYHLRRLRDFRLPSKVLRNFYTCTIESILMGNITVWFGNSTKQDRQALQRVVRSAERITHSELPDLQTTYYKRCQTKARKIVKDPTHPNNRLFSLLRSGRRFRSLKAKTERLKRSFFPQAIRALNQGN</sequence>
<dbReference type="CDD" id="cd01650">
    <property type="entry name" value="RT_nLTR_like"/>
    <property type="match status" value="1"/>
</dbReference>
<dbReference type="Proteomes" id="UP001239994">
    <property type="component" value="Unassembled WGS sequence"/>
</dbReference>
<dbReference type="PANTHER" id="PTHR47510:SF3">
    <property type="entry name" value="ENDO_EXONUCLEASE_PHOSPHATASE DOMAIN-CONTAINING PROTEIN"/>
    <property type="match status" value="1"/>
</dbReference>
<protein>
    <recommendedName>
        <fullName evidence="2">Reverse transcriptase domain-containing protein</fullName>
    </recommendedName>
</protein>
<dbReference type="Pfam" id="PF09004">
    <property type="entry name" value="ALKBH8_N"/>
    <property type="match status" value="1"/>
</dbReference>